<keyword evidence="4" id="KW-0552">Olfaction</keyword>
<name>A0A9N9T6P0_DIABA</name>
<evidence type="ECO:0000256" key="3">
    <source>
        <dbReference type="ARBA" id="ARBA00022692"/>
    </source>
</evidence>
<evidence type="ECO:0000256" key="4">
    <source>
        <dbReference type="ARBA" id="ARBA00022725"/>
    </source>
</evidence>
<evidence type="ECO:0000256" key="5">
    <source>
        <dbReference type="ARBA" id="ARBA00022989"/>
    </source>
</evidence>
<evidence type="ECO:0000256" key="9">
    <source>
        <dbReference type="SAM" id="Phobius"/>
    </source>
</evidence>
<feature type="transmembrane region" description="Helical" evidence="9">
    <location>
        <begin position="29"/>
        <end position="48"/>
    </location>
</feature>
<evidence type="ECO:0000313" key="11">
    <source>
        <dbReference type="Proteomes" id="UP001153709"/>
    </source>
</evidence>
<evidence type="ECO:0000256" key="8">
    <source>
        <dbReference type="ARBA" id="ARBA00023224"/>
    </source>
</evidence>
<gene>
    <name evidence="10" type="ORF">DIABBA_LOCUS12577</name>
</gene>
<feature type="transmembrane region" description="Helical" evidence="9">
    <location>
        <begin position="68"/>
        <end position="88"/>
    </location>
</feature>
<comment type="subcellular location">
    <subcellularLocation>
        <location evidence="1">Membrane</location>
        <topology evidence="1">Multi-pass membrane protein</topology>
    </subcellularLocation>
</comment>
<protein>
    <submittedName>
        <fullName evidence="10">Uncharacterized protein</fullName>
    </submittedName>
</protein>
<keyword evidence="11" id="KW-1185">Reference proteome</keyword>
<keyword evidence="5 9" id="KW-1133">Transmembrane helix</keyword>
<dbReference type="PANTHER" id="PTHR21137:SF43">
    <property type="entry name" value="ODORANT RECEPTOR 47A-RELATED"/>
    <property type="match status" value="1"/>
</dbReference>
<dbReference type="Pfam" id="PF02949">
    <property type="entry name" value="7tm_6"/>
    <property type="match status" value="1"/>
</dbReference>
<keyword evidence="7" id="KW-0675">Receptor</keyword>
<evidence type="ECO:0000256" key="2">
    <source>
        <dbReference type="ARBA" id="ARBA00022606"/>
    </source>
</evidence>
<proteinExistence type="predicted"/>
<dbReference type="GO" id="GO:0005886">
    <property type="term" value="C:plasma membrane"/>
    <property type="evidence" value="ECO:0007669"/>
    <property type="project" value="TreeGrafter"/>
</dbReference>
<reference evidence="10" key="1">
    <citation type="submission" date="2022-01" db="EMBL/GenBank/DDBJ databases">
        <authorList>
            <person name="King R."/>
        </authorList>
    </citation>
    <scope>NUCLEOTIDE SEQUENCE</scope>
</reference>
<dbReference type="OrthoDB" id="7540137at2759"/>
<accession>A0A9N9T6P0</accession>
<dbReference type="GO" id="GO:0005549">
    <property type="term" value="F:odorant binding"/>
    <property type="evidence" value="ECO:0007669"/>
    <property type="project" value="InterPro"/>
</dbReference>
<evidence type="ECO:0000256" key="1">
    <source>
        <dbReference type="ARBA" id="ARBA00004141"/>
    </source>
</evidence>
<keyword evidence="6 9" id="KW-0472">Membrane</keyword>
<keyword evidence="2" id="KW-0716">Sensory transduction</keyword>
<dbReference type="GO" id="GO:0007165">
    <property type="term" value="P:signal transduction"/>
    <property type="evidence" value="ECO:0007669"/>
    <property type="project" value="UniProtKB-KW"/>
</dbReference>
<evidence type="ECO:0000256" key="6">
    <source>
        <dbReference type="ARBA" id="ARBA00023136"/>
    </source>
</evidence>
<dbReference type="GO" id="GO:0004984">
    <property type="term" value="F:olfactory receptor activity"/>
    <property type="evidence" value="ECO:0007669"/>
    <property type="project" value="InterPro"/>
</dbReference>
<dbReference type="Proteomes" id="UP001153709">
    <property type="component" value="Chromosome 8"/>
</dbReference>
<keyword evidence="3 9" id="KW-0812">Transmembrane</keyword>
<evidence type="ECO:0000256" key="7">
    <source>
        <dbReference type="ARBA" id="ARBA00023170"/>
    </source>
</evidence>
<keyword evidence="8" id="KW-0807">Transducer</keyword>
<dbReference type="InterPro" id="IPR004117">
    <property type="entry name" value="7tm6_olfct_rcpt"/>
</dbReference>
<dbReference type="PANTHER" id="PTHR21137">
    <property type="entry name" value="ODORANT RECEPTOR"/>
    <property type="match status" value="1"/>
</dbReference>
<dbReference type="EMBL" id="OU898283">
    <property type="protein sequence ID" value="CAG9839853.1"/>
    <property type="molecule type" value="Genomic_DNA"/>
</dbReference>
<evidence type="ECO:0000313" key="10">
    <source>
        <dbReference type="EMBL" id="CAG9839853.1"/>
    </source>
</evidence>
<sequence length="242" mass="28481">MFDKYCVPITISSQKCQQRIQKEILATKIEFGLALLQSFVCITVLIPVEGSEKYTFNYMFTKMYIKPSLQPAWLIFFHTCLYTLVYFATHLPTVIMTTNDKTRFQYLILNERIRNLKDELNPELRYHKIVACVRHHINLRKFVHYIEEVFSNILFLEFFKSVIEICFTGFELTVSTEVEDACYMFNWDESSKTVQKMLLIMMIRAHKPLAVKAVFLKLSMATLTAILRSSYSYAAVLRSFYT</sequence>
<organism evidence="10 11">
    <name type="scientific">Diabrotica balteata</name>
    <name type="common">Banded cucumber beetle</name>
    <dbReference type="NCBI Taxonomy" id="107213"/>
    <lineage>
        <taxon>Eukaryota</taxon>
        <taxon>Metazoa</taxon>
        <taxon>Ecdysozoa</taxon>
        <taxon>Arthropoda</taxon>
        <taxon>Hexapoda</taxon>
        <taxon>Insecta</taxon>
        <taxon>Pterygota</taxon>
        <taxon>Neoptera</taxon>
        <taxon>Endopterygota</taxon>
        <taxon>Coleoptera</taxon>
        <taxon>Polyphaga</taxon>
        <taxon>Cucujiformia</taxon>
        <taxon>Chrysomeloidea</taxon>
        <taxon>Chrysomelidae</taxon>
        <taxon>Galerucinae</taxon>
        <taxon>Diabroticina</taxon>
        <taxon>Diabroticites</taxon>
        <taxon>Diabrotica</taxon>
    </lineage>
</organism>
<dbReference type="AlphaFoldDB" id="A0A9N9T6P0"/>